<gene>
    <name evidence="11" type="ORF">BV898_00092</name>
</gene>
<dbReference type="GO" id="GO:0004114">
    <property type="term" value="F:3',5'-cyclic-nucleotide phosphodiesterase activity"/>
    <property type="evidence" value="ECO:0007669"/>
    <property type="project" value="InterPro"/>
</dbReference>
<dbReference type="PROSITE" id="PS00126">
    <property type="entry name" value="PDEASE_I_1"/>
    <property type="match status" value="1"/>
</dbReference>
<feature type="binding site" evidence="7">
    <location>
        <position position="727"/>
    </location>
    <ligand>
        <name>Zn(2+)</name>
        <dbReference type="ChEBI" id="CHEBI:29105"/>
        <label>2</label>
    </ligand>
</feature>
<dbReference type="OrthoDB" id="295473at2759"/>
<dbReference type="GO" id="GO:0046872">
    <property type="term" value="F:metal ion binding"/>
    <property type="evidence" value="ECO:0007669"/>
    <property type="project" value="UniProtKB-KW"/>
</dbReference>
<proteinExistence type="inferred from homology"/>
<dbReference type="AlphaFoldDB" id="A0A1W0XEN4"/>
<feature type="binding site" evidence="7">
    <location>
        <position position="837"/>
    </location>
    <ligand>
        <name>Zn(2+)</name>
        <dbReference type="ChEBI" id="CHEBI:29105"/>
        <label>1</label>
    </ligand>
</feature>
<reference evidence="12" key="1">
    <citation type="submission" date="2017-01" db="EMBL/GenBank/DDBJ databases">
        <title>Comparative genomics of anhydrobiosis in the tardigrade Hypsibius dujardini.</title>
        <authorList>
            <person name="Yoshida Y."/>
            <person name="Koutsovoulos G."/>
            <person name="Laetsch D."/>
            <person name="Stevens L."/>
            <person name="Kumar S."/>
            <person name="Horikawa D."/>
            <person name="Ishino K."/>
            <person name="Komine S."/>
            <person name="Tomita M."/>
            <person name="Blaxter M."/>
            <person name="Arakawa K."/>
        </authorList>
    </citation>
    <scope>NUCLEOTIDE SEQUENCE [LARGE SCALE GENOMIC DNA]</scope>
    <source>
        <strain evidence="12">Z151</strain>
    </source>
</reference>
<dbReference type="InterPro" id="IPR023088">
    <property type="entry name" value="PDEase"/>
</dbReference>
<keyword evidence="2" id="KW-0140">cGMP</keyword>
<evidence type="ECO:0000259" key="10">
    <source>
        <dbReference type="PROSITE" id="PS51845"/>
    </source>
</evidence>
<feature type="binding site" evidence="6">
    <location>
        <position position="890"/>
    </location>
    <ligand>
        <name>AMP</name>
        <dbReference type="ChEBI" id="CHEBI:456215"/>
    </ligand>
</feature>
<evidence type="ECO:0000256" key="1">
    <source>
        <dbReference type="ARBA" id="ARBA00007648"/>
    </source>
</evidence>
<dbReference type="InterPro" id="IPR003607">
    <property type="entry name" value="HD/PDEase_dom"/>
</dbReference>
<feature type="region of interest" description="Disordered" evidence="9">
    <location>
        <begin position="49"/>
        <end position="129"/>
    </location>
</feature>
<sequence length="952" mass="106178">MSRNMPAVDQNQLVRHFLKSHPDVSEILIKEFLVEHPVAANKLLRMFTRRRQNQSAGKRGSTADKENRGRPAVNGSSSSSTNGVPLAIAAPTTTSSSTLDLQQSAENNNNSTSGGGGGGEIGSEQELVDEEDEYSVVVGGVGSGSAAEDAETALEIIRERANELVKKKHQSYHRSSYLNYNDLTLAASQWNPAAKNLDAALTQHRTYLQEVAALDENELFMELIRDVANELDMEILCFKVMTNVVTLVGADRGSLFLTRKEGGQKLLVSKLFDVTAESTAAEIMKSKEMEVIVPFGRGIAGSVAETKQSINIKDAYSDARFNQDVDKVTGYKTSSLLALPILNRDGEVVGLAEIMNKKGGTHFNARDESIFARYLTFCGIGIQNAQLFEMSVQEHIRNQILLKLARGIFEEQQSLERVVHKILIESKALFKCEHICVFIVELPLEDEETRPDAEKVPKHVPASPAKIVLSSGFHIEVNKDDGVRNMSKEEIDKGLLATVAREVIFENRLRNIVSADEEPRLAEDPFTKDMAVRNLMCIPVHDAKNEIIGACLMLNKQLRNFTELDLDRVQSFAVFCGLGIYNAAAYERKVKLMAKQTVALEVLSYHATAPEEEVQQIMARAIPEAEEVKLNTWEFDDLPLSDMETIQCTLRIFVDTGISSSFKIPFDVLCRWALSVKKNYRPVLYHNWRHAFNVVQTMFCIITVGGLKAYFTDLDILALLTACISHDLDHRGTNNAFQTKSNTALAQLYGTSVLEKHHFNHCVMILQSPGNNIFGALNAEEYRHAIKMVEHNIISTDLALYFKKRDSFKQLVAYPDTDWSSGPAKELLSGMLMTACDLGAITKPWDIQQQVADLVAQEFFEQGDLEQQKFGAPTAPMFDRSKYPELPKMQVGFIDFICTPLYKAFSDFAPGLKPLYDGCATNRDMWNKTPVWDKNSAGHPPENRRISQDSGK</sequence>
<dbReference type="InterPro" id="IPR003018">
    <property type="entry name" value="GAF"/>
</dbReference>
<dbReference type="SUPFAM" id="SSF109604">
    <property type="entry name" value="HD-domain/PDEase-like"/>
    <property type="match status" value="1"/>
</dbReference>
<feature type="binding site" evidence="6">
    <location>
        <position position="727"/>
    </location>
    <ligand>
        <name>AMP</name>
        <dbReference type="ChEBI" id="CHEBI:456215"/>
    </ligand>
</feature>
<protein>
    <recommendedName>
        <fullName evidence="8">Phosphodiesterase</fullName>
        <ecNumber evidence="8">3.1.4.-</ecNumber>
    </recommendedName>
</protein>
<keyword evidence="4 8" id="KW-0378">Hydrolase</keyword>
<dbReference type="Proteomes" id="UP000192578">
    <property type="component" value="Unassembled WGS sequence"/>
</dbReference>
<feature type="binding site" evidence="6">
    <location>
        <begin position="686"/>
        <end position="690"/>
    </location>
    <ligand>
        <name>AMP</name>
        <dbReference type="ChEBI" id="CHEBI:456215"/>
    </ligand>
</feature>
<dbReference type="InterPro" id="IPR029016">
    <property type="entry name" value="GAF-like_dom_sf"/>
</dbReference>
<dbReference type="EMBL" id="MTYJ01000001">
    <property type="protein sequence ID" value="OQV25950.1"/>
    <property type="molecule type" value="Genomic_DNA"/>
</dbReference>
<feature type="active site" description="Proton donor" evidence="5">
    <location>
        <position position="686"/>
    </location>
</feature>
<evidence type="ECO:0000256" key="7">
    <source>
        <dbReference type="PIRSR" id="PIRSR623088-3"/>
    </source>
</evidence>
<evidence type="ECO:0000313" key="12">
    <source>
        <dbReference type="Proteomes" id="UP000192578"/>
    </source>
</evidence>
<evidence type="ECO:0000313" key="11">
    <source>
        <dbReference type="EMBL" id="OQV25950.1"/>
    </source>
</evidence>
<feature type="region of interest" description="Disordered" evidence="9">
    <location>
        <begin position="931"/>
        <end position="952"/>
    </location>
</feature>
<dbReference type="Pfam" id="PF01590">
    <property type="entry name" value="GAF"/>
    <property type="match status" value="2"/>
</dbReference>
<feature type="binding site" evidence="7">
    <location>
        <position position="727"/>
    </location>
    <ligand>
        <name>Zn(2+)</name>
        <dbReference type="ChEBI" id="CHEBI:29105"/>
        <label>1</label>
    </ligand>
</feature>
<feature type="domain" description="PDEase" evidence="10">
    <location>
        <begin position="610"/>
        <end position="933"/>
    </location>
</feature>
<evidence type="ECO:0000256" key="2">
    <source>
        <dbReference type="ARBA" id="ARBA00022535"/>
    </source>
</evidence>
<dbReference type="FunFam" id="1.10.1300.10:FF:000003">
    <property type="entry name" value="Phosphodiesterase"/>
    <property type="match status" value="1"/>
</dbReference>
<dbReference type="PANTHER" id="PTHR11347">
    <property type="entry name" value="CYCLIC NUCLEOTIDE PHOSPHODIESTERASE"/>
    <property type="match status" value="1"/>
</dbReference>
<dbReference type="CDD" id="cd00077">
    <property type="entry name" value="HDc"/>
    <property type="match status" value="1"/>
</dbReference>
<dbReference type="SMART" id="SM00065">
    <property type="entry name" value="GAF"/>
    <property type="match status" value="2"/>
</dbReference>
<evidence type="ECO:0000256" key="4">
    <source>
        <dbReference type="ARBA" id="ARBA00022801"/>
    </source>
</evidence>
<feature type="binding site" evidence="7">
    <location>
        <position position="690"/>
    </location>
    <ligand>
        <name>Zn(2+)</name>
        <dbReference type="ChEBI" id="CHEBI:29105"/>
        <label>1</label>
    </ligand>
</feature>
<dbReference type="SMART" id="SM00471">
    <property type="entry name" value="HDc"/>
    <property type="match status" value="1"/>
</dbReference>
<evidence type="ECO:0000256" key="5">
    <source>
        <dbReference type="PIRSR" id="PIRSR623088-1"/>
    </source>
</evidence>
<feature type="compositionally biased region" description="Basic and acidic residues" evidence="9">
    <location>
        <begin position="941"/>
        <end position="952"/>
    </location>
</feature>
<feature type="binding site" evidence="6">
    <location>
        <position position="837"/>
    </location>
    <ligand>
        <name>AMP</name>
        <dbReference type="ChEBI" id="CHEBI:456215"/>
    </ligand>
</feature>
<dbReference type="EC" id="3.1.4.-" evidence="8"/>
<keyword evidence="3 7" id="KW-0479">Metal-binding</keyword>
<dbReference type="GO" id="GO:0007165">
    <property type="term" value="P:signal transduction"/>
    <property type="evidence" value="ECO:0007669"/>
    <property type="project" value="InterPro"/>
</dbReference>
<evidence type="ECO:0000256" key="6">
    <source>
        <dbReference type="PIRSR" id="PIRSR623088-2"/>
    </source>
</evidence>
<feature type="binding site" evidence="7">
    <location>
        <position position="726"/>
    </location>
    <ligand>
        <name>Zn(2+)</name>
        <dbReference type="ChEBI" id="CHEBI:29105"/>
        <label>1</label>
    </ligand>
</feature>
<dbReference type="Gene3D" id="3.30.450.40">
    <property type="match status" value="2"/>
</dbReference>
<comment type="cofactor">
    <cofactor evidence="8">
        <name>a divalent metal cation</name>
        <dbReference type="ChEBI" id="CHEBI:60240"/>
    </cofactor>
    <text evidence="8">Binds 2 divalent metal cations per subunit. Site 1 may preferentially bind zinc ions, while site 2 has a preference for magnesium and/or manganese ions.</text>
</comment>
<dbReference type="SUPFAM" id="SSF55781">
    <property type="entry name" value="GAF domain-like"/>
    <property type="match status" value="2"/>
</dbReference>
<dbReference type="PRINTS" id="PR00387">
    <property type="entry name" value="PDIESTERASE1"/>
</dbReference>
<evidence type="ECO:0000256" key="8">
    <source>
        <dbReference type="RuleBase" id="RU363067"/>
    </source>
</evidence>
<dbReference type="PROSITE" id="PS51845">
    <property type="entry name" value="PDEASE_I_2"/>
    <property type="match status" value="1"/>
</dbReference>
<name>A0A1W0XEN4_HYPEX</name>
<dbReference type="Pfam" id="PF00233">
    <property type="entry name" value="PDEase_I"/>
    <property type="match status" value="1"/>
</dbReference>
<dbReference type="Gene3D" id="1.10.1300.10">
    <property type="entry name" value="3'5'-cyclic nucleotide phosphodiesterase, catalytic domain"/>
    <property type="match status" value="1"/>
</dbReference>
<accession>A0A1W0XEN4</accession>
<comment type="caution">
    <text evidence="11">The sequence shown here is derived from an EMBL/GenBank/DDBJ whole genome shotgun (WGS) entry which is preliminary data.</text>
</comment>
<dbReference type="InterPro" id="IPR023174">
    <property type="entry name" value="PDEase_CS"/>
</dbReference>
<keyword evidence="12" id="KW-1185">Reference proteome</keyword>
<comment type="similarity">
    <text evidence="1 8">Belongs to the cyclic nucleotide phosphodiesterase family.</text>
</comment>
<evidence type="ECO:0000256" key="3">
    <source>
        <dbReference type="ARBA" id="ARBA00022723"/>
    </source>
</evidence>
<evidence type="ECO:0000256" key="9">
    <source>
        <dbReference type="SAM" id="MobiDB-lite"/>
    </source>
</evidence>
<organism evidence="11 12">
    <name type="scientific">Hypsibius exemplaris</name>
    <name type="common">Freshwater tardigrade</name>
    <dbReference type="NCBI Taxonomy" id="2072580"/>
    <lineage>
        <taxon>Eukaryota</taxon>
        <taxon>Metazoa</taxon>
        <taxon>Ecdysozoa</taxon>
        <taxon>Tardigrada</taxon>
        <taxon>Eutardigrada</taxon>
        <taxon>Parachela</taxon>
        <taxon>Hypsibioidea</taxon>
        <taxon>Hypsibiidae</taxon>
        <taxon>Hypsibius</taxon>
    </lineage>
</organism>
<feature type="compositionally biased region" description="Low complexity" evidence="9">
    <location>
        <begin position="92"/>
        <end position="112"/>
    </location>
</feature>
<dbReference type="InterPro" id="IPR002073">
    <property type="entry name" value="PDEase_catalytic_dom"/>
</dbReference>
<dbReference type="InterPro" id="IPR036971">
    <property type="entry name" value="PDEase_catalytic_dom_sf"/>
</dbReference>